<dbReference type="STRING" id="1657.ACU20_07075"/>
<name>A0A0K9ERL4_9ACTO</name>
<proteinExistence type="predicted"/>
<sequence>MRKDSDRKAFSKLGLYTLLLLYTLLMCGLFFLWLWVSLGARFQTLMADYGSTLLTFCVVIVAVFPLVGTVTRSWTSTPEVSEERQNVPATPAKAS</sequence>
<reference evidence="1 2" key="1">
    <citation type="submission" date="2018-11" db="EMBL/GenBank/DDBJ databases">
        <authorList>
            <consortium name="Pathogen Informatics"/>
        </authorList>
    </citation>
    <scope>NUCLEOTIDE SEQUENCE [LARGE SCALE GENOMIC DNA]</scope>
    <source>
        <strain evidence="1 2">NCTC10327</strain>
    </source>
</reference>
<dbReference type="EMBL" id="UYIO01000001">
    <property type="protein sequence ID" value="VDG76609.1"/>
    <property type="molecule type" value="Genomic_DNA"/>
</dbReference>
<organism evidence="1 2">
    <name type="scientific">Actinobaculum suis</name>
    <dbReference type="NCBI Taxonomy" id="1657"/>
    <lineage>
        <taxon>Bacteria</taxon>
        <taxon>Bacillati</taxon>
        <taxon>Actinomycetota</taxon>
        <taxon>Actinomycetes</taxon>
        <taxon>Actinomycetales</taxon>
        <taxon>Actinomycetaceae</taxon>
        <taxon>Actinobaculum</taxon>
    </lineage>
</organism>
<dbReference type="Proteomes" id="UP000269974">
    <property type="component" value="Unassembled WGS sequence"/>
</dbReference>
<evidence type="ECO:0000313" key="2">
    <source>
        <dbReference type="Proteomes" id="UP000269974"/>
    </source>
</evidence>
<protein>
    <submittedName>
        <fullName evidence="1">Uncharacterized protein</fullName>
    </submittedName>
</protein>
<gene>
    <name evidence="1" type="ORF">NCTC10327_01251</name>
</gene>
<dbReference type="AlphaFoldDB" id="A0A0K9ERL4"/>
<evidence type="ECO:0000313" key="1">
    <source>
        <dbReference type="EMBL" id="VDG76609.1"/>
    </source>
</evidence>
<accession>A0A0K9ERL4</accession>
<comment type="caution">
    <text evidence="1">The sequence shown here is derived from an EMBL/GenBank/DDBJ whole genome shotgun (WGS) entry which is preliminary data.</text>
</comment>